<dbReference type="EC" id="3.1.1.61" evidence="5"/>
<dbReference type="SUPFAM" id="SSF52172">
    <property type="entry name" value="CheY-like"/>
    <property type="match status" value="1"/>
</dbReference>
<gene>
    <name evidence="5 10" type="primary">cheB</name>
    <name evidence="10" type="ORF">E4Z66_03160</name>
</gene>
<dbReference type="InterPro" id="IPR011006">
    <property type="entry name" value="CheY-like_superfamily"/>
</dbReference>
<evidence type="ECO:0000256" key="1">
    <source>
        <dbReference type="ARBA" id="ARBA00022490"/>
    </source>
</evidence>
<feature type="active site" evidence="5 6">
    <location>
        <position position="194"/>
    </location>
</feature>
<evidence type="ECO:0000256" key="6">
    <source>
        <dbReference type="PROSITE-ProRule" id="PRU00050"/>
    </source>
</evidence>
<dbReference type="InterPro" id="IPR001789">
    <property type="entry name" value="Sig_transdc_resp-reg_receiver"/>
</dbReference>
<dbReference type="HAMAP" id="MF_00099">
    <property type="entry name" value="CheB_chemtxs"/>
    <property type="match status" value="1"/>
</dbReference>
<comment type="catalytic activity">
    <reaction evidence="5">
        <text>L-glutaminyl-[protein] + H2O = L-glutamyl-[protein] + NH4(+)</text>
        <dbReference type="Rhea" id="RHEA:16441"/>
        <dbReference type="Rhea" id="RHEA-COMP:10207"/>
        <dbReference type="Rhea" id="RHEA-COMP:10208"/>
        <dbReference type="ChEBI" id="CHEBI:15377"/>
        <dbReference type="ChEBI" id="CHEBI:28938"/>
        <dbReference type="ChEBI" id="CHEBI:29973"/>
        <dbReference type="ChEBI" id="CHEBI:30011"/>
        <dbReference type="EC" id="3.5.1.44"/>
    </reaction>
</comment>
<comment type="domain">
    <text evidence="5">Contains a C-terminal catalytic domain, and an N-terminal region which modulates catalytic activity.</text>
</comment>
<dbReference type="InterPro" id="IPR008248">
    <property type="entry name" value="CheB-like"/>
</dbReference>
<evidence type="ECO:0000259" key="9">
    <source>
        <dbReference type="PROSITE" id="PS50122"/>
    </source>
</evidence>
<evidence type="ECO:0000256" key="4">
    <source>
        <dbReference type="ARBA" id="ARBA00048267"/>
    </source>
</evidence>
<evidence type="ECO:0000259" key="8">
    <source>
        <dbReference type="PROSITE" id="PS50110"/>
    </source>
</evidence>
<dbReference type="GO" id="GO:0005737">
    <property type="term" value="C:cytoplasm"/>
    <property type="evidence" value="ECO:0007669"/>
    <property type="project" value="UniProtKB-SubCell"/>
</dbReference>
<evidence type="ECO:0000313" key="10">
    <source>
        <dbReference type="EMBL" id="THH38584.1"/>
    </source>
</evidence>
<dbReference type="GO" id="GO:0008168">
    <property type="term" value="F:methyltransferase activity"/>
    <property type="evidence" value="ECO:0007669"/>
    <property type="project" value="UniProtKB-KW"/>
</dbReference>
<dbReference type="CDD" id="cd16432">
    <property type="entry name" value="CheB_Rec"/>
    <property type="match status" value="1"/>
</dbReference>
<dbReference type="PANTHER" id="PTHR42872">
    <property type="entry name" value="PROTEIN-GLUTAMATE METHYLESTERASE/PROTEIN-GLUTAMINE GLUTAMINASE"/>
    <property type="match status" value="1"/>
</dbReference>
<feature type="modified residue" description="4-aspartylphosphate" evidence="5 7">
    <location>
        <position position="86"/>
    </location>
</feature>
<dbReference type="EMBL" id="SRKY01000001">
    <property type="protein sequence ID" value="THH38584.1"/>
    <property type="molecule type" value="Genomic_DNA"/>
</dbReference>
<dbReference type="SMART" id="SM00448">
    <property type="entry name" value="REC"/>
    <property type="match status" value="1"/>
</dbReference>
<protein>
    <recommendedName>
        <fullName evidence="5">Protein-glutamate methylesterase/protein-glutamine glutaminase</fullName>
        <ecNumber evidence="5">3.1.1.61</ecNumber>
        <ecNumber evidence="5">3.5.1.44</ecNumber>
    </recommendedName>
</protein>
<dbReference type="GO" id="GO:0008984">
    <property type="term" value="F:protein-glutamate methylesterase activity"/>
    <property type="evidence" value="ECO:0007669"/>
    <property type="project" value="UniProtKB-UniRule"/>
</dbReference>
<dbReference type="Proteomes" id="UP000306602">
    <property type="component" value="Unassembled WGS sequence"/>
</dbReference>
<evidence type="ECO:0000256" key="7">
    <source>
        <dbReference type="PROSITE-ProRule" id="PRU00169"/>
    </source>
</evidence>
<evidence type="ECO:0000256" key="5">
    <source>
        <dbReference type="HAMAP-Rule" id="MF_00099"/>
    </source>
</evidence>
<reference evidence="10 11" key="1">
    <citation type="submission" date="2019-04" db="EMBL/GenBank/DDBJ databases">
        <title>Shimia ponticola sp. nov., isolated from seawater.</title>
        <authorList>
            <person name="Kim Y.-O."/>
            <person name="Yoon J.-H."/>
        </authorList>
    </citation>
    <scope>NUCLEOTIDE SEQUENCE [LARGE SCALE GENOMIC DNA]</scope>
    <source>
        <strain evidence="10 11">MYP11</strain>
    </source>
</reference>
<name>A0A4S4NG43_9RHOB</name>
<keyword evidence="10" id="KW-0489">Methyltransferase</keyword>
<keyword evidence="10" id="KW-0808">Transferase</keyword>
<comment type="function">
    <text evidence="5">Involved in chemotaxis. Part of a chemotaxis signal transduction system that modulates chemotaxis in response to various stimuli. Catalyzes the demethylation of specific methylglutamate residues introduced into the chemoreceptors (methyl-accepting chemotaxis proteins or MCP) by CheR. Also mediates the irreversible deamidation of specific glutamine residues to glutamic acid.</text>
</comment>
<dbReference type="Pfam" id="PF00072">
    <property type="entry name" value="Response_reg"/>
    <property type="match status" value="1"/>
</dbReference>
<evidence type="ECO:0000256" key="2">
    <source>
        <dbReference type="ARBA" id="ARBA00022500"/>
    </source>
</evidence>
<dbReference type="PROSITE" id="PS50122">
    <property type="entry name" value="CHEB"/>
    <property type="match status" value="1"/>
</dbReference>
<keyword evidence="5 7" id="KW-0597">Phosphoprotein</keyword>
<comment type="similarity">
    <text evidence="5">Belongs to the CheB family.</text>
</comment>
<dbReference type="GO" id="GO:0032259">
    <property type="term" value="P:methylation"/>
    <property type="evidence" value="ECO:0007669"/>
    <property type="project" value="UniProtKB-KW"/>
</dbReference>
<accession>A0A4S4NG43</accession>
<feature type="domain" description="Response regulatory" evidence="8">
    <location>
        <begin position="35"/>
        <end position="152"/>
    </location>
</feature>
<dbReference type="SUPFAM" id="SSF52738">
    <property type="entry name" value="Methylesterase CheB, C-terminal domain"/>
    <property type="match status" value="1"/>
</dbReference>
<feature type="active site" evidence="5 6">
    <location>
        <position position="317"/>
    </location>
</feature>
<dbReference type="OrthoDB" id="9793421at2"/>
<keyword evidence="1 5" id="KW-0963">Cytoplasm</keyword>
<dbReference type="GO" id="GO:0006935">
    <property type="term" value="P:chemotaxis"/>
    <property type="evidence" value="ECO:0007669"/>
    <property type="project" value="UniProtKB-UniRule"/>
</dbReference>
<comment type="catalytic activity">
    <reaction evidence="4 5">
        <text>[protein]-L-glutamate 5-O-methyl ester + H2O = L-glutamyl-[protein] + methanol + H(+)</text>
        <dbReference type="Rhea" id="RHEA:23236"/>
        <dbReference type="Rhea" id="RHEA-COMP:10208"/>
        <dbReference type="Rhea" id="RHEA-COMP:10311"/>
        <dbReference type="ChEBI" id="CHEBI:15377"/>
        <dbReference type="ChEBI" id="CHEBI:15378"/>
        <dbReference type="ChEBI" id="CHEBI:17790"/>
        <dbReference type="ChEBI" id="CHEBI:29973"/>
        <dbReference type="ChEBI" id="CHEBI:82795"/>
        <dbReference type="EC" id="3.1.1.61"/>
    </reaction>
</comment>
<dbReference type="InterPro" id="IPR000673">
    <property type="entry name" value="Sig_transdc_resp-reg_Me-estase"/>
</dbReference>
<dbReference type="NCBIfam" id="NF001965">
    <property type="entry name" value="PRK00742.1"/>
    <property type="match status" value="1"/>
</dbReference>
<dbReference type="AlphaFoldDB" id="A0A4S4NG43"/>
<dbReference type="EC" id="3.5.1.44" evidence="5"/>
<dbReference type="CDD" id="cd17541">
    <property type="entry name" value="REC_CheB-like"/>
    <property type="match status" value="1"/>
</dbReference>
<sequence length="380" mass="41115">MLKNAGLDTARDGFGTEGRDLARMDGGPIQHMPTRVMIVDDSRSIRRWLRFVLEQDERLEVVGEASCASEARRMLDHLQVDVMTLDVNMPGMSGLEFLSRLMIHHPLPVVMVSALTEAGSREAIEALSLGAVDCIEKPRSAFAPNVAVQICERVLQAAHTRVQPGAAGRRIARKELVPPPEAQWRGDVILIGASTGGVTALERVLREVDEIACPIVLAQHMPENFLRSFTRRLNENYRRRFTLAQDGMALEPGQAVIAIGKDVSTRLIRRTDGTITCALAAPSAEVLYRPSVDDLFLSAADAGLSGAAAVMTGMGDDGARGLLALRKAGFFTMTQNESTSVVYGMPRAAYELGAADLALSPDEIGQRIASRMKAQSAGRI</sequence>
<dbReference type="PROSITE" id="PS50110">
    <property type="entry name" value="RESPONSE_REGULATORY"/>
    <property type="match status" value="1"/>
</dbReference>
<dbReference type="PIRSF" id="PIRSF000876">
    <property type="entry name" value="RR_chemtxs_CheB"/>
    <property type="match status" value="1"/>
</dbReference>
<keyword evidence="3 5" id="KW-0378">Hydrolase</keyword>
<evidence type="ECO:0000313" key="11">
    <source>
        <dbReference type="Proteomes" id="UP000306602"/>
    </source>
</evidence>
<organism evidence="10 11">
    <name type="scientific">Aliishimia ponticola</name>
    <dbReference type="NCBI Taxonomy" id="2499833"/>
    <lineage>
        <taxon>Bacteria</taxon>
        <taxon>Pseudomonadati</taxon>
        <taxon>Pseudomonadota</taxon>
        <taxon>Alphaproteobacteria</taxon>
        <taxon>Rhodobacterales</taxon>
        <taxon>Paracoccaceae</taxon>
        <taxon>Aliishimia</taxon>
    </lineage>
</organism>
<keyword evidence="11" id="KW-1185">Reference proteome</keyword>
<evidence type="ECO:0000256" key="3">
    <source>
        <dbReference type="ARBA" id="ARBA00022801"/>
    </source>
</evidence>
<comment type="subcellular location">
    <subcellularLocation>
        <location evidence="5">Cytoplasm</location>
    </subcellularLocation>
</comment>
<dbReference type="Pfam" id="PF01339">
    <property type="entry name" value="CheB_methylest"/>
    <property type="match status" value="1"/>
</dbReference>
<feature type="domain" description="CheB-type methylesterase" evidence="9">
    <location>
        <begin position="178"/>
        <end position="375"/>
    </location>
</feature>
<keyword evidence="2 5" id="KW-0145">Chemotaxis</keyword>
<dbReference type="PANTHER" id="PTHR42872:SF6">
    <property type="entry name" value="PROTEIN-GLUTAMATE METHYLESTERASE_PROTEIN-GLUTAMINE GLUTAMINASE"/>
    <property type="match status" value="1"/>
</dbReference>
<dbReference type="InterPro" id="IPR035909">
    <property type="entry name" value="CheB_C"/>
</dbReference>
<comment type="caution">
    <text evidence="10">The sequence shown here is derived from an EMBL/GenBank/DDBJ whole genome shotgun (WGS) entry which is preliminary data.</text>
</comment>
<proteinExistence type="inferred from homology"/>
<comment type="PTM">
    <text evidence="5">Phosphorylated by CheA. Phosphorylation of the N-terminal regulatory domain activates the methylesterase activity.</text>
</comment>
<dbReference type="Gene3D" id="3.40.50.180">
    <property type="entry name" value="Methylesterase CheB, C-terminal domain"/>
    <property type="match status" value="1"/>
</dbReference>
<dbReference type="GO" id="GO:0000156">
    <property type="term" value="F:phosphorelay response regulator activity"/>
    <property type="evidence" value="ECO:0007669"/>
    <property type="project" value="InterPro"/>
</dbReference>
<feature type="active site" evidence="5 6">
    <location>
        <position position="220"/>
    </location>
</feature>
<dbReference type="Gene3D" id="3.40.50.2300">
    <property type="match status" value="1"/>
</dbReference>
<dbReference type="GO" id="GO:0050568">
    <property type="term" value="F:protein-glutamine glutaminase activity"/>
    <property type="evidence" value="ECO:0007669"/>
    <property type="project" value="UniProtKB-UniRule"/>
</dbReference>